<feature type="domain" description="VanZ-like" evidence="2">
    <location>
        <begin position="42"/>
        <end position="168"/>
    </location>
</feature>
<keyword evidence="1" id="KW-1133">Transmembrane helix</keyword>
<dbReference type="PANTHER" id="PTHR36834">
    <property type="entry name" value="MEMBRANE PROTEIN-RELATED"/>
    <property type="match status" value="1"/>
</dbReference>
<keyword evidence="4" id="KW-1185">Reference proteome</keyword>
<feature type="transmembrane region" description="Helical" evidence="1">
    <location>
        <begin position="152"/>
        <end position="172"/>
    </location>
</feature>
<proteinExistence type="predicted"/>
<name>A0ABR7DEP8_9CLOT</name>
<feature type="transmembrane region" description="Helical" evidence="1">
    <location>
        <begin position="35"/>
        <end position="54"/>
    </location>
</feature>
<dbReference type="Pfam" id="PF04892">
    <property type="entry name" value="VanZ"/>
    <property type="match status" value="1"/>
</dbReference>
<feature type="transmembrane region" description="Helical" evidence="1">
    <location>
        <begin position="6"/>
        <end position="23"/>
    </location>
</feature>
<comment type="caution">
    <text evidence="3">The sequence shown here is derived from an EMBL/GenBank/DDBJ whole genome shotgun (WGS) entry which is preliminary data.</text>
</comment>
<evidence type="ECO:0000259" key="2">
    <source>
        <dbReference type="Pfam" id="PF04892"/>
    </source>
</evidence>
<dbReference type="RefSeq" id="WP_186860241.1">
    <property type="nucleotide sequence ID" value="NZ_JACOOO010000025.1"/>
</dbReference>
<dbReference type="PANTHER" id="PTHR36834:SF1">
    <property type="entry name" value="INTEGRAL MEMBRANE PROTEIN"/>
    <property type="match status" value="1"/>
</dbReference>
<dbReference type="InterPro" id="IPR006976">
    <property type="entry name" value="VanZ-like"/>
</dbReference>
<protein>
    <submittedName>
        <fullName evidence="3">VanZ family protein</fullName>
    </submittedName>
</protein>
<evidence type="ECO:0000256" key="1">
    <source>
        <dbReference type="SAM" id="Phobius"/>
    </source>
</evidence>
<feature type="transmembrane region" description="Helical" evidence="1">
    <location>
        <begin position="93"/>
        <end position="114"/>
    </location>
</feature>
<evidence type="ECO:0000313" key="3">
    <source>
        <dbReference type="EMBL" id="MBC5629570.1"/>
    </source>
</evidence>
<gene>
    <name evidence="3" type="ORF">H8S20_11785</name>
</gene>
<feature type="transmembrane region" description="Helical" evidence="1">
    <location>
        <begin position="123"/>
        <end position="140"/>
    </location>
</feature>
<feature type="transmembrane region" description="Helical" evidence="1">
    <location>
        <begin position="192"/>
        <end position="216"/>
    </location>
</feature>
<organism evidence="3 4">
    <name type="scientific">Clostridium hominis</name>
    <dbReference type="NCBI Taxonomy" id="2763036"/>
    <lineage>
        <taxon>Bacteria</taxon>
        <taxon>Bacillati</taxon>
        <taxon>Bacillota</taxon>
        <taxon>Clostridia</taxon>
        <taxon>Eubacteriales</taxon>
        <taxon>Clostridiaceae</taxon>
        <taxon>Clostridium</taxon>
    </lineage>
</organism>
<reference evidence="3 4" key="1">
    <citation type="submission" date="2020-08" db="EMBL/GenBank/DDBJ databases">
        <title>Genome public.</title>
        <authorList>
            <person name="Liu C."/>
            <person name="Sun Q."/>
        </authorList>
    </citation>
    <scope>NUCLEOTIDE SEQUENCE [LARGE SCALE GENOMIC DNA]</scope>
    <source>
        <strain evidence="3 4">NSJ-6</strain>
    </source>
</reference>
<dbReference type="EMBL" id="JACOOO010000025">
    <property type="protein sequence ID" value="MBC5629570.1"/>
    <property type="molecule type" value="Genomic_DNA"/>
</dbReference>
<dbReference type="Proteomes" id="UP000596929">
    <property type="component" value="Unassembled WGS sequence"/>
</dbReference>
<accession>A0ABR7DEP8</accession>
<keyword evidence="1" id="KW-0812">Transmembrane</keyword>
<evidence type="ECO:0000313" key="4">
    <source>
        <dbReference type="Proteomes" id="UP000596929"/>
    </source>
</evidence>
<keyword evidence="1" id="KW-0472">Membrane</keyword>
<dbReference type="InterPro" id="IPR053150">
    <property type="entry name" value="Teicoplanin_resist-assoc"/>
</dbReference>
<sequence>MIGISYIYFLISSLILWFIYRFISHKKYNKINILREVFINFFFIYFLIVIYFTFFKGGILHLDLQMRSYANIIPLLETIKMFQDNFMGLGNSLYNVIGNILLFIPFGFAIPLLFKNHNKLFKVTLYGFIASFSIELLQYLTCTNFTDIDDVIFNTLGALVGFLTFNIFMFIVRKTNIIYPIEKIRKTYDGSLIFLSSKFLLPLTLCSISLFFSILYSSTISGNLSDEEIAKAVFNYNTEGNYVATEQFFNHKLFLQDNGEYLELKIADEVLNNRYVQGYSRQIPWNKDSYGYSVALISEDDESTGVIVFGKNNDAKTIEITLNNNVYSTFISPDTFFIITYPTFEMLDDNSDIYNIYSTGKSKDLKITFNEDDKTKCNHMKFLK</sequence>